<dbReference type="Proteomes" id="UP000554342">
    <property type="component" value="Unassembled WGS sequence"/>
</dbReference>
<gene>
    <name evidence="1" type="ORF">FHR23_003178</name>
</gene>
<protein>
    <recommendedName>
        <fullName evidence="3">YD repeat-containing protein</fullName>
    </recommendedName>
</protein>
<dbReference type="EMBL" id="JACIJI010000010">
    <property type="protein sequence ID" value="MBB5720215.1"/>
    <property type="molecule type" value="Genomic_DNA"/>
</dbReference>
<dbReference type="AlphaFoldDB" id="A0A840Z2R5"/>
<evidence type="ECO:0008006" key="3">
    <source>
        <dbReference type="Google" id="ProtNLM"/>
    </source>
</evidence>
<dbReference type="RefSeq" id="WP_184005857.1">
    <property type="nucleotide sequence ID" value="NZ_BAABIF010000027.1"/>
</dbReference>
<comment type="caution">
    <text evidence="1">The sequence shown here is derived from an EMBL/GenBank/DDBJ whole genome shotgun (WGS) entry which is preliminary data.</text>
</comment>
<evidence type="ECO:0000313" key="2">
    <source>
        <dbReference type="Proteomes" id="UP000554342"/>
    </source>
</evidence>
<evidence type="ECO:0000313" key="1">
    <source>
        <dbReference type="EMBL" id="MBB5720215.1"/>
    </source>
</evidence>
<proteinExistence type="predicted"/>
<name>A0A840Z2R5_9SPHN</name>
<sequence>MSLLVTLLLPAALAAGQETKNYEYDALGRLTAVSLNGGRCAGAQMEYSYDKAGNRDTVKSSASCAPKIVVVPLNGFTIIPLS</sequence>
<keyword evidence="2" id="KW-1185">Reference proteome</keyword>
<reference evidence="1 2" key="1">
    <citation type="submission" date="2020-08" db="EMBL/GenBank/DDBJ databases">
        <title>Genomic Encyclopedia of Type Strains, Phase IV (KMG-IV): sequencing the most valuable type-strain genomes for metagenomic binning, comparative biology and taxonomic classification.</title>
        <authorList>
            <person name="Goeker M."/>
        </authorList>
    </citation>
    <scope>NUCLEOTIDE SEQUENCE [LARGE SCALE GENOMIC DNA]</scope>
    <source>
        <strain evidence="1 2">DSM 27203</strain>
    </source>
</reference>
<dbReference type="Gene3D" id="2.180.10.10">
    <property type="entry name" value="RHS repeat-associated core"/>
    <property type="match status" value="1"/>
</dbReference>
<organism evidence="1 2">
    <name type="scientific">Stakelama sediminis</name>
    <dbReference type="NCBI Taxonomy" id="463200"/>
    <lineage>
        <taxon>Bacteria</taxon>
        <taxon>Pseudomonadati</taxon>
        <taxon>Pseudomonadota</taxon>
        <taxon>Alphaproteobacteria</taxon>
        <taxon>Sphingomonadales</taxon>
        <taxon>Sphingomonadaceae</taxon>
        <taxon>Stakelama</taxon>
    </lineage>
</organism>
<accession>A0A840Z2R5</accession>